<dbReference type="InterPro" id="IPR016024">
    <property type="entry name" value="ARM-type_fold"/>
</dbReference>
<dbReference type="Proteomes" id="UP001489004">
    <property type="component" value="Unassembled WGS sequence"/>
</dbReference>
<dbReference type="InterPro" id="IPR051023">
    <property type="entry name" value="PP2A_Regulatory_Subunit_A"/>
</dbReference>
<accession>A0AAW1R649</accession>
<keyword evidence="4" id="KW-1185">Reference proteome</keyword>
<feature type="repeat" description="HEAT" evidence="2">
    <location>
        <begin position="351"/>
        <end position="389"/>
    </location>
</feature>
<feature type="repeat" description="HEAT" evidence="2">
    <location>
        <begin position="68"/>
        <end position="105"/>
    </location>
</feature>
<name>A0AAW1R649_9CHLO</name>
<dbReference type="InterPro" id="IPR021133">
    <property type="entry name" value="HEAT_type_2"/>
</dbReference>
<keyword evidence="1" id="KW-0677">Repeat</keyword>
<proteinExistence type="predicted"/>
<dbReference type="Gene3D" id="1.25.10.10">
    <property type="entry name" value="Leucine-rich Repeat Variant"/>
    <property type="match status" value="1"/>
</dbReference>
<evidence type="ECO:0000256" key="1">
    <source>
        <dbReference type="ARBA" id="ARBA00022737"/>
    </source>
</evidence>
<evidence type="ECO:0000256" key="2">
    <source>
        <dbReference type="PROSITE-ProRule" id="PRU00103"/>
    </source>
</evidence>
<feature type="repeat" description="HEAT" evidence="2">
    <location>
        <begin position="152"/>
        <end position="191"/>
    </location>
</feature>
<gene>
    <name evidence="3" type="ORF">WJX72_004983</name>
</gene>
<dbReference type="EMBL" id="JALJOR010000001">
    <property type="protein sequence ID" value="KAK9829291.1"/>
    <property type="molecule type" value="Genomic_DNA"/>
</dbReference>
<comment type="caution">
    <text evidence="3">The sequence shown here is derived from an EMBL/GenBank/DDBJ whole genome shotgun (WGS) entry which is preliminary data.</text>
</comment>
<evidence type="ECO:0000313" key="4">
    <source>
        <dbReference type="Proteomes" id="UP001489004"/>
    </source>
</evidence>
<dbReference type="AlphaFoldDB" id="A0AAW1R649"/>
<dbReference type="PANTHER" id="PTHR10648">
    <property type="entry name" value="SERINE/THREONINE-PROTEIN PHOSPHATASE PP2A 65 KDA REGULATORY SUBUNIT"/>
    <property type="match status" value="1"/>
</dbReference>
<dbReference type="GO" id="GO:0019888">
    <property type="term" value="F:protein phosphatase regulator activity"/>
    <property type="evidence" value="ECO:0007669"/>
    <property type="project" value="TreeGrafter"/>
</dbReference>
<protein>
    <submittedName>
        <fullName evidence="3">Uncharacterized protein</fullName>
    </submittedName>
</protein>
<dbReference type="InterPro" id="IPR011989">
    <property type="entry name" value="ARM-like"/>
</dbReference>
<dbReference type="PANTHER" id="PTHR10648:SF1">
    <property type="entry name" value="SERINE_THREONINE-PROTEIN PHOSPHATASE 4 REGULATORY SUBUNIT 1"/>
    <property type="match status" value="1"/>
</dbReference>
<dbReference type="SUPFAM" id="SSF48371">
    <property type="entry name" value="ARM repeat"/>
    <property type="match status" value="1"/>
</dbReference>
<reference evidence="3 4" key="1">
    <citation type="journal article" date="2024" name="Nat. Commun.">
        <title>Phylogenomics reveals the evolutionary origins of lichenization in chlorophyte algae.</title>
        <authorList>
            <person name="Puginier C."/>
            <person name="Libourel C."/>
            <person name="Otte J."/>
            <person name="Skaloud P."/>
            <person name="Haon M."/>
            <person name="Grisel S."/>
            <person name="Petersen M."/>
            <person name="Berrin J.G."/>
            <person name="Delaux P.M."/>
            <person name="Dal Grande F."/>
            <person name="Keller J."/>
        </authorList>
    </citation>
    <scope>NUCLEOTIDE SEQUENCE [LARGE SCALE GENOMIC DNA]</scope>
    <source>
        <strain evidence="3 4">SAG 2043</strain>
    </source>
</reference>
<dbReference type="PROSITE" id="PS50077">
    <property type="entry name" value="HEAT_REPEAT"/>
    <property type="match status" value="4"/>
</dbReference>
<dbReference type="GO" id="GO:0005737">
    <property type="term" value="C:cytoplasm"/>
    <property type="evidence" value="ECO:0007669"/>
    <property type="project" value="TreeGrafter"/>
</dbReference>
<organism evidence="3 4">
    <name type="scientific">[Myrmecia] bisecta</name>
    <dbReference type="NCBI Taxonomy" id="41462"/>
    <lineage>
        <taxon>Eukaryota</taxon>
        <taxon>Viridiplantae</taxon>
        <taxon>Chlorophyta</taxon>
        <taxon>core chlorophytes</taxon>
        <taxon>Trebouxiophyceae</taxon>
        <taxon>Trebouxiales</taxon>
        <taxon>Trebouxiaceae</taxon>
        <taxon>Myrmecia</taxon>
    </lineage>
</organism>
<feature type="repeat" description="HEAT" evidence="2">
    <location>
        <begin position="231"/>
        <end position="269"/>
    </location>
</feature>
<sequence length="482" mass="51339">MAGSPVEEVETFPVEFDETSLQVDTGLNSLQAIRQYATSPIYLQRMAYIQGMAAAAAEAGHAASTQVLLPIIEELIEWDDDEVREAVAAQLAPLASAWRASGGEAARADICSLLEQAAELLRDDSEEVAASAEAAVAGIAAALAPDDRRLQLLPILEELTSEEEEEDLVATAARLLAAIAPAFLPEECETEVLERLLILAGDPRYAVRKEAAAALGGLAPHLPPPACLQRLLPAYLALAADKIWAVRKECAGILAGLAALVPLEARRHHLVPLFDRLAGDVSHWVRNATLEHLGPFLATLEAADVSTGMLQQFCGMAAADVGFNDGALPLACAFNFPAVLSRAGAPAWGQLRPAYLRLVGSQVWRVRRSLAASMHEVAALLGPQLALQDLWPAVQDLAHDSLPEVQEGLQQNMAALLARLPPELRAVHVSLLAATLSHDCSTWRGRVSLVEQMGPSARLLDLQGLGGRAGRNVWRHGGSGID</sequence>
<evidence type="ECO:0000313" key="3">
    <source>
        <dbReference type="EMBL" id="KAK9829291.1"/>
    </source>
</evidence>